<proteinExistence type="predicted"/>
<protein>
    <submittedName>
        <fullName evidence="2">Uncharacterized protein</fullName>
    </submittedName>
</protein>
<dbReference type="EMBL" id="JAHRIP010057086">
    <property type="protein sequence ID" value="MEQ2302867.1"/>
    <property type="molecule type" value="Genomic_DNA"/>
</dbReference>
<comment type="caution">
    <text evidence="2">The sequence shown here is derived from an EMBL/GenBank/DDBJ whole genome shotgun (WGS) entry which is preliminary data.</text>
</comment>
<keyword evidence="1" id="KW-0812">Transmembrane</keyword>
<name>A0ABV0ZAT0_9TELE</name>
<sequence length="166" mass="18801">MPDLVFEESSSTWMFLSLEKDFLATWIIPGLPTLCFLSYYSDGPFLEQLPTTTSEPCPPSHTSLAEPQSYLKVSPSTYQLRSSQCAVPLLSHSLLADQTPLPIKTDFVILLHSPSWILYILTVFTYLAVVFRFQLHFPLPAHCKIKPLVKLHRPPDCFLHVGQNNP</sequence>
<reference evidence="2 3" key="1">
    <citation type="submission" date="2021-06" db="EMBL/GenBank/DDBJ databases">
        <authorList>
            <person name="Palmer J.M."/>
        </authorList>
    </citation>
    <scope>NUCLEOTIDE SEQUENCE [LARGE SCALE GENOMIC DNA]</scope>
    <source>
        <strain evidence="2 3">AS_MEX2019</strain>
        <tissue evidence="2">Muscle</tissue>
    </source>
</reference>
<dbReference type="Proteomes" id="UP001469553">
    <property type="component" value="Unassembled WGS sequence"/>
</dbReference>
<evidence type="ECO:0000256" key="1">
    <source>
        <dbReference type="SAM" id="Phobius"/>
    </source>
</evidence>
<organism evidence="2 3">
    <name type="scientific">Ameca splendens</name>
    <dbReference type="NCBI Taxonomy" id="208324"/>
    <lineage>
        <taxon>Eukaryota</taxon>
        <taxon>Metazoa</taxon>
        <taxon>Chordata</taxon>
        <taxon>Craniata</taxon>
        <taxon>Vertebrata</taxon>
        <taxon>Euteleostomi</taxon>
        <taxon>Actinopterygii</taxon>
        <taxon>Neopterygii</taxon>
        <taxon>Teleostei</taxon>
        <taxon>Neoteleostei</taxon>
        <taxon>Acanthomorphata</taxon>
        <taxon>Ovalentaria</taxon>
        <taxon>Atherinomorphae</taxon>
        <taxon>Cyprinodontiformes</taxon>
        <taxon>Goodeidae</taxon>
        <taxon>Ameca</taxon>
    </lineage>
</organism>
<feature type="transmembrane region" description="Helical" evidence="1">
    <location>
        <begin position="21"/>
        <end position="40"/>
    </location>
</feature>
<accession>A0ABV0ZAT0</accession>
<evidence type="ECO:0000313" key="3">
    <source>
        <dbReference type="Proteomes" id="UP001469553"/>
    </source>
</evidence>
<keyword evidence="1" id="KW-0472">Membrane</keyword>
<keyword evidence="1" id="KW-1133">Transmembrane helix</keyword>
<keyword evidence="3" id="KW-1185">Reference proteome</keyword>
<feature type="transmembrane region" description="Helical" evidence="1">
    <location>
        <begin position="116"/>
        <end position="135"/>
    </location>
</feature>
<gene>
    <name evidence="2" type="ORF">AMECASPLE_011069</name>
</gene>
<evidence type="ECO:0000313" key="2">
    <source>
        <dbReference type="EMBL" id="MEQ2302867.1"/>
    </source>
</evidence>